<name>A0A133P0R7_FUSNU</name>
<evidence type="ECO:0000313" key="2">
    <source>
        <dbReference type="Proteomes" id="UP000070401"/>
    </source>
</evidence>
<keyword evidence="2" id="KW-1185">Reference proteome</keyword>
<dbReference type="EMBL" id="LRPY01000099">
    <property type="protein sequence ID" value="KXA22119.1"/>
    <property type="molecule type" value="Genomic_DNA"/>
</dbReference>
<gene>
    <name evidence="1" type="ORF">HMPREF3221_00999</name>
</gene>
<proteinExistence type="predicted"/>
<dbReference type="PATRIC" id="fig|851.8.peg.1002"/>
<evidence type="ECO:0000313" key="1">
    <source>
        <dbReference type="EMBL" id="KXA22119.1"/>
    </source>
</evidence>
<dbReference type="RefSeq" id="WP_060798323.1">
    <property type="nucleotide sequence ID" value="NZ_KQ956688.1"/>
</dbReference>
<protein>
    <submittedName>
        <fullName evidence="1">Uncharacterized protein</fullName>
    </submittedName>
</protein>
<comment type="caution">
    <text evidence="1">The sequence shown here is derived from an EMBL/GenBank/DDBJ whole genome shotgun (WGS) entry which is preliminary data.</text>
</comment>
<organism evidence="1 2">
    <name type="scientific">Fusobacterium nucleatum</name>
    <dbReference type="NCBI Taxonomy" id="851"/>
    <lineage>
        <taxon>Bacteria</taxon>
        <taxon>Fusobacteriati</taxon>
        <taxon>Fusobacteriota</taxon>
        <taxon>Fusobacteriia</taxon>
        <taxon>Fusobacteriales</taxon>
        <taxon>Fusobacteriaceae</taxon>
        <taxon>Fusobacterium</taxon>
    </lineage>
</organism>
<dbReference type="Proteomes" id="UP000070401">
    <property type="component" value="Unassembled WGS sequence"/>
</dbReference>
<accession>A0A133P0R7</accession>
<reference evidence="2" key="1">
    <citation type="submission" date="2016-01" db="EMBL/GenBank/DDBJ databases">
        <authorList>
            <person name="Mitreva M."/>
            <person name="Pepin K.H."/>
            <person name="Mihindukulasuriya K.A."/>
            <person name="Fulton R."/>
            <person name="Fronick C."/>
            <person name="O'Laughlin M."/>
            <person name="Miner T."/>
            <person name="Herter B."/>
            <person name="Rosa B.A."/>
            <person name="Cordes M."/>
            <person name="Tomlinson C."/>
            <person name="Wollam A."/>
            <person name="Palsikar V.B."/>
            <person name="Mardis E.R."/>
            <person name="Wilson R.K."/>
        </authorList>
    </citation>
    <scope>NUCLEOTIDE SEQUENCE [LARGE SCALE GENOMIC DNA]</scope>
    <source>
        <strain evidence="2">MJR7757B</strain>
    </source>
</reference>
<dbReference type="AlphaFoldDB" id="A0A133P0R7"/>
<sequence>MEHRIEHRTEYQILLNKFVGNNDLYKLLEECLLEDERQRESTYMMSGVYPERRNTVMKLMTDLKFNEEREVK</sequence>